<keyword evidence="5" id="KW-1185">Reference proteome</keyword>
<evidence type="ECO:0000313" key="4">
    <source>
        <dbReference type="EMBL" id="RAP39787.1"/>
    </source>
</evidence>
<dbReference type="SUPFAM" id="SSF56349">
    <property type="entry name" value="DNA breaking-rejoining enzymes"/>
    <property type="match status" value="1"/>
</dbReference>
<dbReference type="Pfam" id="PF00589">
    <property type="entry name" value="Phage_integrase"/>
    <property type="match status" value="1"/>
</dbReference>
<gene>
    <name evidence="4" type="ORF">BYZ73_18715</name>
</gene>
<dbReference type="EMBL" id="MUAV01000031">
    <property type="protein sequence ID" value="RAP39787.1"/>
    <property type="molecule type" value="Genomic_DNA"/>
</dbReference>
<accession>A0ABX9DEJ6</accession>
<reference evidence="4 5" key="1">
    <citation type="submission" date="2017-01" db="EMBL/GenBank/DDBJ databases">
        <title>Genome sequence of Rhodovulum viride JA756.</title>
        <authorList>
            <person name="Lakshmi K.V."/>
            <person name="Tushar L.D."/>
            <person name="Sasikala C."/>
            <person name="Venkataramana C."/>
        </authorList>
    </citation>
    <scope>NUCLEOTIDE SEQUENCE [LARGE SCALE GENOMIC DNA]</scope>
    <source>
        <strain evidence="4 5">JA756</strain>
    </source>
</reference>
<feature type="domain" description="Tyr recombinase" evidence="3">
    <location>
        <begin position="54"/>
        <end position="253"/>
    </location>
</feature>
<dbReference type="PANTHER" id="PTHR30349">
    <property type="entry name" value="PHAGE INTEGRASE-RELATED"/>
    <property type="match status" value="1"/>
</dbReference>
<dbReference type="InterPro" id="IPR013762">
    <property type="entry name" value="Integrase-like_cat_sf"/>
</dbReference>
<evidence type="ECO:0000256" key="1">
    <source>
        <dbReference type="ARBA" id="ARBA00022908"/>
    </source>
</evidence>
<dbReference type="InterPro" id="IPR011010">
    <property type="entry name" value="DNA_brk_join_enz"/>
</dbReference>
<keyword evidence="1" id="KW-0229">DNA integration</keyword>
<comment type="caution">
    <text evidence="4">The sequence shown here is derived from an EMBL/GenBank/DDBJ whole genome shotgun (WGS) entry which is preliminary data.</text>
</comment>
<dbReference type="PROSITE" id="PS51898">
    <property type="entry name" value="TYR_RECOMBINASE"/>
    <property type="match status" value="1"/>
</dbReference>
<protein>
    <recommendedName>
        <fullName evidence="3">Tyr recombinase domain-containing protein</fullName>
    </recommendedName>
</protein>
<sequence>MLSTRSDQPHQLCLASYWRVLDYWGLVDPDLPDPFSSLMRRVAGQKKKADPRAKHLRPVTRDEAEALLRYIVGHARLKYRMEMFVTVRPLWVTACRLNAIAALRLDDIEDRGDHMVLTITHAKTEAGNRKVFVVGPGDCKLLREAMSRARISEPASPDDAGMLFPRITLGGYDKRPSHYLGKALEAARKSLDGPASDWDMHSFRRAGVSALVNAGVDTYARNLAVGHSNKGDIGVSVYARRADLSEILKATFEALFVEQGGSLAGRLRT</sequence>
<dbReference type="PANTHER" id="PTHR30349:SF64">
    <property type="entry name" value="PROPHAGE INTEGRASE INTD-RELATED"/>
    <property type="match status" value="1"/>
</dbReference>
<proteinExistence type="predicted"/>
<dbReference type="InterPro" id="IPR050090">
    <property type="entry name" value="Tyrosine_recombinase_XerCD"/>
</dbReference>
<keyword evidence="2" id="KW-0233">DNA recombination</keyword>
<dbReference type="RefSeq" id="WP_112317240.1">
    <property type="nucleotide sequence ID" value="NZ_MUAV01000031.1"/>
</dbReference>
<dbReference type="Gene3D" id="1.10.443.10">
    <property type="entry name" value="Intergrase catalytic core"/>
    <property type="match status" value="1"/>
</dbReference>
<dbReference type="Proteomes" id="UP000248659">
    <property type="component" value="Unassembled WGS sequence"/>
</dbReference>
<dbReference type="InterPro" id="IPR002104">
    <property type="entry name" value="Integrase_catalytic"/>
</dbReference>
<evidence type="ECO:0000313" key="5">
    <source>
        <dbReference type="Proteomes" id="UP000248659"/>
    </source>
</evidence>
<evidence type="ECO:0000256" key="2">
    <source>
        <dbReference type="ARBA" id="ARBA00023172"/>
    </source>
</evidence>
<evidence type="ECO:0000259" key="3">
    <source>
        <dbReference type="PROSITE" id="PS51898"/>
    </source>
</evidence>
<name>A0ABX9DEJ6_9RHOB</name>
<organism evidence="4 5">
    <name type="scientific">Rhodovulum viride</name>
    <dbReference type="NCBI Taxonomy" id="1231134"/>
    <lineage>
        <taxon>Bacteria</taxon>
        <taxon>Pseudomonadati</taxon>
        <taxon>Pseudomonadota</taxon>
        <taxon>Alphaproteobacteria</taxon>
        <taxon>Rhodobacterales</taxon>
        <taxon>Paracoccaceae</taxon>
        <taxon>Rhodovulum</taxon>
    </lineage>
</organism>